<reference evidence="2" key="2">
    <citation type="journal article" date="2014" name="ISME J.">
        <title>Microbial stratification in low pH oxic and suboxic macroscopic growths along an acid mine drainage.</title>
        <authorList>
            <person name="Mendez-Garcia C."/>
            <person name="Mesa V."/>
            <person name="Sprenger R.R."/>
            <person name="Richter M."/>
            <person name="Diez M.S."/>
            <person name="Solano J."/>
            <person name="Bargiela R."/>
            <person name="Golyshina O.V."/>
            <person name="Manteca A."/>
            <person name="Ramos J.L."/>
            <person name="Gallego J.R."/>
            <person name="Llorente I."/>
            <person name="Martins Dos Santos V.A."/>
            <person name="Jensen O.N."/>
            <person name="Pelaez A.I."/>
            <person name="Sanchez J."/>
            <person name="Ferrer M."/>
        </authorList>
    </citation>
    <scope>NUCLEOTIDE SEQUENCE</scope>
</reference>
<keyword evidence="2" id="KW-0378">Hydrolase</keyword>
<dbReference type="Gene3D" id="1.10.1380.10">
    <property type="entry name" value="Neutral endopeptidase , domain2"/>
    <property type="match status" value="1"/>
</dbReference>
<dbReference type="InterPro" id="IPR000718">
    <property type="entry name" value="Peptidase_M13"/>
</dbReference>
<evidence type="ECO:0000259" key="1">
    <source>
        <dbReference type="Pfam" id="PF05649"/>
    </source>
</evidence>
<reference evidence="2" key="1">
    <citation type="submission" date="2013-08" db="EMBL/GenBank/DDBJ databases">
        <authorList>
            <person name="Mendez C."/>
            <person name="Richter M."/>
            <person name="Ferrer M."/>
            <person name="Sanchez J."/>
        </authorList>
    </citation>
    <scope>NUCLEOTIDE SEQUENCE</scope>
</reference>
<dbReference type="InterPro" id="IPR042089">
    <property type="entry name" value="Peptidase_M13_dom_2"/>
</dbReference>
<feature type="domain" description="Peptidase M13 N-terminal" evidence="1">
    <location>
        <begin position="7"/>
        <end position="239"/>
    </location>
</feature>
<proteinExistence type="predicted"/>
<organism evidence="2">
    <name type="scientific">mine drainage metagenome</name>
    <dbReference type="NCBI Taxonomy" id="410659"/>
    <lineage>
        <taxon>unclassified sequences</taxon>
        <taxon>metagenomes</taxon>
        <taxon>ecological metagenomes</taxon>
    </lineage>
</organism>
<dbReference type="GO" id="GO:0004222">
    <property type="term" value="F:metalloendopeptidase activity"/>
    <property type="evidence" value="ECO:0007669"/>
    <property type="project" value="InterPro"/>
</dbReference>
<dbReference type="EMBL" id="AUZY01009203">
    <property type="protein sequence ID" value="EQD43088.1"/>
    <property type="molecule type" value="Genomic_DNA"/>
</dbReference>
<dbReference type="InterPro" id="IPR008753">
    <property type="entry name" value="Peptidase_M13_N"/>
</dbReference>
<keyword evidence="2" id="KW-0645">Protease</keyword>
<sequence>MKIADSAKNSNDVVKTVAELDSMGIQSFLGGSNSFLPRKSMPDKKNSSIYALYLNQGGLSLPDRSYYLDKKFENVLKEYSDHVEKMFLLFGHNKKGAAEARKAVLDIETELAKASISRAELRDQEKNYNKITVKDLVSKHKNFNFDLYLKTLKVPQVDYVIVGQPDFLKQVDRIIKEKNIDNLSYYLHWKIMCYFAPYLHEEVVKENFRFFRQVLVGQEEQEPRWKRAVTLIDSTIGELSALFM</sequence>
<protein>
    <submittedName>
        <fullName evidence="2">Zinc metalloprotease</fullName>
    </submittedName>
</protein>
<name>T0ZDM9_9ZZZZ</name>
<dbReference type="SUPFAM" id="SSF55486">
    <property type="entry name" value="Metalloproteases ('zincins'), catalytic domain"/>
    <property type="match status" value="1"/>
</dbReference>
<keyword evidence="2" id="KW-0482">Metalloprotease</keyword>
<gene>
    <name evidence="2" type="ORF">B1B_13961</name>
</gene>
<dbReference type="Pfam" id="PF05649">
    <property type="entry name" value="Peptidase_M13_N"/>
    <property type="match status" value="1"/>
</dbReference>
<evidence type="ECO:0000313" key="2">
    <source>
        <dbReference type="EMBL" id="EQD43088.1"/>
    </source>
</evidence>
<comment type="caution">
    <text evidence="2">The sequence shown here is derived from an EMBL/GenBank/DDBJ whole genome shotgun (WGS) entry which is preliminary data.</text>
</comment>
<dbReference type="GO" id="GO:0006508">
    <property type="term" value="P:proteolysis"/>
    <property type="evidence" value="ECO:0007669"/>
    <property type="project" value="UniProtKB-KW"/>
</dbReference>
<accession>T0ZDM9</accession>
<dbReference type="PROSITE" id="PS51885">
    <property type="entry name" value="NEPRILYSIN"/>
    <property type="match status" value="1"/>
</dbReference>
<dbReference type="AlphaFoldDB" id="T0ZDM9"/>